<evidence type="ECO:0000256" key="1">
    <source>
        <dbReference type="SAM" id="Phobius"/>
    </source>
</evidence>
<proteinExistence type="predicted"/>
<evidence type="ECO:0000313" key="3">
    <source>
        <dbReference type="Proteomes" id="UP000298649"/>
    </source>
</evidence>
<gene>
    <name evidence="2" type="ORF">CFBP7129_07785</name>
</gene>
<name>A0A4D7YS13_AGRTU</name>
<evidence type="ECO:0000313" key="2">
    <source>
        <dbReference type="EMBL" id="QCL94104.1"/>
    </source>
</evidence>
<dbReference type="Proteomes" id="UP000298649">
    <property type="component" value="Chromosome circular"/>
</dbReference>
<protein>
    <submittedName>
        <fullName evidence="2">Uncharacterized protein</fullName>
    </submittedName>
</protein>
<accession>A0A4D7YS13</accession>
<keyword evidence="1" id="KW-1133">Transmembrane helix</keyword>
<organism evidence="2 3">
    <name type="scientific">Agrobacterium tumefaciens</name>
    <dbReference type="NCBI Taxonomy" id="358"/>
    <lineage>
        <taxon>Bacteria</taxon>
        <taxon>Pseudomonadati</taxon>
        <taxon>Pseudomonadota</taxon>
        <taxon>Alphaproteobacteria</taxon>
        <taxon>Hyphomicrobiales</taxon>
        <taxon>Rhizobiaceae</taxon>
        <taxon>Rhizobium/Agrobacterium group</taxon>
        <taxon>Agrobacterium</taxon>
        <taxon>Agrobacterium tumefaciens complex</taxon>
    </lineage>
</organism>
<sequence>MHLVCNRYKWRRGMTNDINMRLNGMSGLSGMIIGGYVMRGISLR</sequence>
<dbReference type="AlphaFoldDB" id="A0A4D7YS13"/>
<reference evidence="2 3" key="1">
    <citation type="submission" date="2019-04" db="EMBL/GenBank/DDBJ databases">
        <title>Complete genome sequence of Agrobacterium tumefaciens CFBP7129.</title>
        <authorList>
            <person name="Haryono M."/>
            <person name="Lin Y.-C."/>
            <person name="Lai E.-M."/>
            <person name="Kuo C.-H."/>
        </authorList>
    </citation>
    <scope>NUCLEOTIDE SEQUENCE [LARGE SCALE GENOMIC DNA]</scope>
    <source>
        <strain evidence="2 3">CFBP7129</strain>
    </source>
</reference>
<keyword evidence="1" id="KW-0812">Transmembrane</keyword>
<feature type="transmembrane region" description="Helical" evidence="1">
    <location>
        <begin position="20"/>
        <end position="38"/>
    </location>
</feature>
<keyword evidence="1" id="KW-0472">Membrane</keyword>
<dbReference type="EMBL" id="CP039922">
    <property type="protein sequence ID" value="QCL94104.1"/>
    <property type="molecule type" value="Genomic_DNA"/>
</dbReference>